<keyword evidence="2" id="KW-1185">Reference proteome</keyword>
<dbReference type="Gene3D" id="1.25.40.20">
    <property type="entry name" value="Ankyrin repeat-containing domain"/>
    <property type="match status" value="2"/>
</dbReference>
<protein>
    <submittedName>
        <fullName evidence="1">Uncharacterized protein</fullName>
    </submittedName>
</protein>
<evidence type="ECO:0000313" key="1">
    <source>
        <dbReference type="EMBL" id="OQD64787.1"/>
    </source>
</evidence>
<dbReference type="AlphaFoldDB" id="A0A1V6NJS3"/>
<sequence>MALPVEVKLRIFEELVDTSPWEEVWRARLVSTYFEHELTKLIIKSPRFEVESLWFERVFQWHEQARQEARMWNTLPIRLKHLYLYRKVQIHSRSPSRFSSLVQNILDLPNERTSAETDTLINKLIDAWMCSKFRPMRPFVDPTDDRSQMEWVINDPQGGFVELEPLQETLNLALATSAIKRNDCAELRTLLSKGANLAQESMRFGIMPLAEAAYSGSKEVTEIIVANNYSVIFGGFTELHPPTNALNIHIQRGNTQALKIWIDHLKKSARSISEYLDLRETAALASMETMEFIDDEYGDELGRSRLRGEMFRAAIYSKDLAKMQRILDRGGVNLNRLEGHTDVSPLWALLDIPQSDNANEISRQRENVTQAVELLLRNGADPNGCMEDPIGLNTPFAGAVLTGNVGAATMILEYGAKVDEYHMIPTMMHNPFSDFTDLLRRFGVFEGA</sequence>
<dbReference type="InterPro" id="IPR036770">
    <property type="entry name" value="Ankyrin_rpt-contain_sf"/>
</dbReference>
<proteinExistence type="predicted"/>
<dbReference type="EMBL" id="MDYM01000007">
    <property type="protein sequence ID" value="OQD64787.1"/>
    <property type="molecule type" value="Genomic_DNA"/>
</dbReference>
<dbReference type="Proteomes" id="UP000191408">
    <property type="component" value="Unassembled WGS sequence"/>
</dbReference>
<organism evidence="1 2">
    <name type="scientific">Penicillium polonicum</name>
    <dbReference type="NCBI Taxonomy" id="60169"/>
    <lineage>
        <taxon>Eukaryota</taxon>
        <taxon>Fungi</taxon>
        <taxon>Dikarya</taxon>
        <taxon>Ascomycota</taxon>
        <taxon>Pezizomycotina</taxon>
        <taxon>Eurotiomycetes</taxon>
        <taxon>Eurotiomycetidae</taxon>
        <taxon>Eurotiales</taxon>
        <taxon>Aspergillaceae</taxon>
        <taxon>Penicillium</taxon>
    </lineage>
</organism>
<dbReference type="OrthoDB" id="444631at2759"/>
<reference evidence="2" key="1">
    <citation type="journal article" date="2017" name="Nat. Microbiol.">
        <title>Global analysis of biosynthetic gene clusters reveals vast potential of secondary metabolite production in Penicillium species.</title>
        <authorList>
            <person name="Nielsen J.C."/>
            <person name="Grijseels S."/>
            <person name="Prigent S."/>
            <person name="Ji B."/>
            <person name="Dainat J."/>
            <person name="Nielsen K.F."/>
            <person name="Frisvad J.C."/>
            <person name="Workman M."/>
            <person name="Nielsen J."/>
        </authorList>
    </citation>
    <scope>NUCLEOTIDE SEQUENCE [LARGE SCALE GENOMIC DNA]</scope>
    <source>
        <strain evidence="2">IBT 4502</strain>
    </source>
</reference>
<evidence type="ECO:0000313" key="2">
    <source>
        <dbReference type="Proteomes" id="UP000191408"/>
    </source>
</evidence>
<accession>A0A1V6NJS3</accession>
<dbReference type="SUPFAM" id="SSF48403">
    <property type="entry name" value="Ankyrin repeat"/>
    <property type="match status" value="1"/>
</dbReference>
<comment type="caution">
    <text evidence="1">The sequence shown here is derived from an EMBL/GenBank/DDBJ whole genome shotgun (WGS) entry which is preliminary data.</text>
</comment>
<name>A0A1V6NJS3_PENPO</name>
<dbReference type="STRING" id="60169.A0A1V6NJS3"/>
<gene>
    <name evidence="1" type="ORF">PENPOL_c007G01363</name>
</gene>